<evidence type="ECO:0000313" key="3">
    <source>
        <dbReference type="Proteomes" id="UP000199228"/>
    </source>
</evidence>
<evidence type="ECO:0000256" key="1">
    <source>
        <dbReference type="SAM" id="Phobius"/>
    </source>
</evidence>
<gene>
    <name evidence="2" type="ORF">SAMN02910417_00316</name>
</gene>
<name>A0A1G6A6H2_EUBOX</name>
<proteinExistence type="predicted"/>
<feature type="transmembrane region" description="Helical" evidence="1">
    <location>
        <begin position="15"/>
        <end position="38"/>
    </location>
</feature>
<evidence type="ECO:0000313" key="2">
    <source>
        <dbReference type="EMBL" id="SDB04009.1"/>
    </source>
</evidence>
<reference evidence="2 3" key="1">
    <citation type="submission" date="2016-10" db="EMBL/GenBank/DDBJ databases">
        <authorList>
            <person name="de Groot N.N."/>
        </authorList>
    </citation>
    <scope>NUCLEOTIDE SEQUENCE [LARGE SCALE GENOMIC DNA]</scope>
    <source>
        <strain evidence="2 3">DSM 3217</strain>
    </source>
</reference>
<sequence>MEREQKKQLFQKRKVVVMGAMISTILWGSAFPCIKVGYQIFEVGAGDSASQILFAAFASF</sequence>
<accession>A0A1G6A6H2</accession>
<dbReference type="EMBL" id="FMXR01000004">
    <property type="protein sequence ID" value="SDB04009.1"/>
    <property type="molecule type" value="Genomic_DNA"/>
</dbReference>
<evidence type="ECO:0008006" key="4">
    <source>
        <dbReference type="Google" id="ProtNLM"/>
    </source>
</evidence>
<organism evidence="2 3">
    <name type="scientific">Eubacterium oxidoreducens</name>
    <dbReference type="NCBI Taxonomy" id="1732"/>
    <lineage>
        <taxon>Bacteria</taxon>
        <taxon>Bacillati</taxon>
        <taxon>Bacillota</taxon>
        <taxon>Clostridia</taxon>
        <taxon>Eubacteriales</taxon>
        <taxon>Eubacteriaceae</taxon>
        <taxon>Eubacterium</taxon>
    </lineage>
</organism>
<keyword evidence="1" id="KW-0472">Membrane</keyword>
<dbReference type="STRING" id="1732.SAMN02910417_00316"/>
<protein>
    <recommendedName>
        <fullName evidence="4">EamA-like transporter family protein</fullName>
    </recommendedName>
</protein>
<keyword evidence="1" id="KW-1133">Transmembrane helix</keyword>
<dbReference type="AlphaFoldDB" id="A0A1G6A6H2"/>
<dbReference type="RefSeq" id="WP_090171496.1">
    <property type="nucleotide sequence ID" value="NZ_FMXR01000004.1"/>
</dbReference>
<dbReference type="OrthoDB" id="3190463at2"/>
<keyword evidence="3" id="KW-1185">Reference proteome</keyword>
<keyword evidence="1" id="KW-0812">Transmembrane</keyword>
<dbReference type="Proteomes" id="UP000199228">
    <property type="component" value="Unassembled WGS sequence"/>
</dbReference>